<dbReference type="RefSeq" id="WP_240714419.1">
    <property type="nucleotide sequence ID" value="NZ_JAKVTV010000005.1"/>
</dbReference>
<evidence type="ECO:0000313" key="2">
    <source>
        <dbReference type="Proteomes" id="UP001139226"/>
    </source>
</evidence>
<evidence type="ECO:0000313" key="1">
    <source>
        <dbReference type="EMBL" id="MCH4824251.1"/>
    </source>
</evidence>
<keyword evidence="2" id="KW-1185">Reference proteome</keyword>
<dbReference type="Gene3D" id="3.90.1140.10">
    <property type="entry name" value="Cyclic phosphodiesterase"/>
    <property type="match status" value="1"/>
</dbReference>
<dbReference type="InterPro" id="IPR050580">
    <property type="entry name" value="2H_phosphoesterase_YjcG-like"/>
</dbReference>
<dbReference type="PANTHER" id="PTHR40037">
    <property type="entry name" value="PHOSPHOESTERASE YJCG-RELATED"/>
    <property type="match status" value="1"/>
</dbReference>
<dbReference type="GO" id="GO:0016874">
    <property type="term" value="F:ligase activity"/>
    <property type="evidence" value="ECO:0007669"/>
    <property type="project" value="UniProtKB-KW"/>
</dbReference>
<comment type="caution">
    <text evidence="1">The sequence shown here is derived from an EMBL/GenBank/DDBJ whole genome shotgun (WGS) entry which is preliminary data.</text>
</comment>
<proteinExistence type="predicted"/>
<organism evidence="1 2">
    <name type="scientific">Christiangramia lutea</name>
    <dbReference type="NCBI Taxonomy" id="1607951"/>
    <lineage>
        <taxon>Bacteria</taxon>
        <taxon>Pseudomonadati</taxon>
        <taxon>Bacteroidota</taxon>
        <taxon>Flavobacteriia</taxon>
        <taxon>Flavobacteriales</taxon>
        <taxon>Flavobacteriaceae</taxon>
        <taxon>Christiangramia</taxon>
    </lineage>
</organism>
<dbReference type="AlphaFoldDB" id="A0A9X1V543"/>
<dbReference type="Proteomes" id="UP001139226">
    <property type="component" value="Unassembled WGS sequence"/>
</dbReference>
<dbReference type="EMBL" id="JAKVTV010000005">
    <property type="protein sequence ID" value="MCH4824251.1"/>
    <property type="molecule type" value="Genomic_DNA"/>
</dbReference>
<reference evidence="1" key="1">
    <citation type="submission" date="2022-03" db="EMBL/GenBank/DDBJ databases">
        <title>Gramella crocea sp. nov., isolated from activated sludge of a seafood processing plant.</title>
        <authorList>
            <person name="Zhang X."/>
        </authorList>
    </citation>
    <scope>NUCLEOTIDE SEQUENCE</scope>
    <source>
        <strain evidence="1">YJ019</strain>
    </source>
</reference>
<dbReference type="Pfam" id="PF13563">
    <property type="entry name" value="2_5_RNA_ligase2"/>
    <property type="match status" value="1"/>
</dbReference>
<dbReference type="InterPro" id="IPR009097">
    <property type="entry name" value="Cyclic_Pdiesterase"/>
</dbReference>
<dbReference type="PANTHER" id="PTHR40037:SF1">
    <property type="entry name" value="PHOSPHOESTERASE SAOUHSC_00951-RELATED"/>
    <property type="match status" value="1"/>
</dbReference>
<keyword evidence="1" id="KW-0436">Ligase</keyword>
<gene>
    <name evidence="1" type="ORF">ML462_13825</name>
</gene>
<name>A0A9X1V543_9FLAO</name>
<accession>A0A9X1V543</accession>
<dbReference type="SUPFAM" id="SSF55144">
    <property type="entry name" value="LigT-like"/>
    <property type="match status" value="1"/>
</dbReference>
<sequence length="186" mass="21951">MSSNKNKNPLYFIALIPPADIRKEVENLKKEINRKFGLIHALKLEAHITLQIPFRMKESKENILVKKIQKFSVNHHSINTRLDGFGRFAKNVVFIEVFDHDPFIKLHAELQEFMLNFIELKSHEISSKIHPHITLATRDLKRSHFPEIWEYIQEKKYSTSVKFEIIRLLKHNGKVWIPVQNFTLSG</sequence>
<protein>
    <submittedName>
        <fullName evidence="1">2'-5' RNA ligase family protein</fullName>
    </submittedName>
</protein>